<dbReference type="AlphaFoldDB" id="A0A9X3S218"/>
<evidence type="ECO:0000313" key="2">
    <source>
        <dbReference type="EMBL" id="MDA0160726.1"/>
    </source>
</evidence>
<evidence type="ECO:0000313" key="3">
    <source>
        <dbReference type="Proteomes" id="UP001149140"/>
    </source>
</evidence>
<organism evidence="2 3">
    <name type="scientific">Solirubrobacter ginsenosidimutans</name>
    <dbReference type="NCBI Taxonomy" id="490573"/>
    <lineage>
        <taxon>Bacteria</taxon>
        <taxon>Bacillati</taxon>
        <taxon>Actinomycetota</taxon>
        <taxon>Thermoleophilia</taxon>
        <taxon>Solirubrobacterales</taxon>
        <taxon>Solirubrobacteraceae</taxon>
        <taxon>Solirubrobacter</taxon>
    </lineage>
</organism>
<keyword evidence="1" id="KW-0812">Transmembrane</keyword>
<keyword evidence="3" id="KW-1185">Reference proteome</keyword>
<comment type="caution">
    <text evidence="2">The sequence shown here is derived from an EMBL/GenBank/DDBJ whole genome shotgun (WGS) entry which is preliminary data.</text>
</comment>
<gene>
    <name evidence="2" type="ORF">OM076_10655</name>
</gene>
<accession>A0A9X3S218</accession>
<evidence type="ECO:0000256" key="1">
    <source>
        <dbReference type="SAM" id="Phobius"/>
    </source>
</evidence>
<sequence length="58" mass="6258">MSRLVIFAVSCLVIGVILMVVLDIIWLGVPLLFAFVIAGVFAIADPEFLAPDDEAQQP</sequence>
<proteinExistence type="predicted"/>
<dbReference type="EMBL" id="JAPDOD010000006">
    <property type="protein sequence ID" value="MDA0160726.1"/>
    <property type="molecule type" value="Genomic_DNA"/>
</dbReference>
<dbReference type="RefSeq" id="WP_270039720.1">
    <property type="nucleotide sequence ID" value="NZ_JAPDOD010000006.1"/>
</dbReference>
<name>A0A9X3S218_9ACTN</name>
<dbReference type="Proteomes" id="UP001149140">
    <property type="component" value="Unassembled WGS sequence"/>
</dbReference>
<protein>
    <submittedName>
        <fullName evidence="2">Uncharacterized protein</fullName>
    </submittedName>
</protein>
<reference evidence="2" key="1">
    <citation type="submission" date="2022-10" db="EMBL/GenBank/DDBJ databases">
        <title>The WGS of Solirubrobacter ginsenosidimutans DSM 21036.</title>
        <authorList>
            <person name="Jiang Z."/>
        </authorList>
    </citation>
    <scope>NUCLEOTIDE SEQUENCE</scope>
    <source>
        <strain evidence="2">DSM 21036</strain>
    </source>
</reference>
<feature type="transmembrane region" description="Helical" evidence="1">
    <location>
        <begin position="12"/>
        <end position="44"/>
    </location>
</feature>
<keyword evidence="1" id="KW-0472">Membrane</keyword>
<keyword evidence="1" id="KW-1133">Transmembrane helix</keyword>